<dbReference type="InterPro" id="IPR050679">
    <property type="entry name" value="Bact_HTH_transcr_reg"/>
</dbReference>
<evidence type="ECO:0000313" key="2">
    <source>
        <dbReference type="EMBL" id="MPN30481.1"/>
    </source>
</evidence>
<sequence length="99" mass="11469">MAIETCYLPLKIGAIIAEQITDNMSLYQLMKTACGITIKRASETIEVSRLKNYERKLLACESIPYAMHFTRCSYDLQGNCVEYVESKYRADRYRLITEL</sequence>
<dbReference type="GO" id="GO:0045892">
    <property type="term" value="P:negative regulation of DNA-templated transcription"/>
    <property type="evidence" value="ECO:0007669"/>
    <property type="project" value="TreeGrafter"/>
</dbReference>
<feature type="domain" description="UbiC transcription regulator-associated" evidence="1">
    <location>
        <begin position="1"/>
        <end position="94"/>
    </location>
</feature>
<protein>
    <submittedName>
        <fullName evidence="2">HTH-type transcriptional repressor DasR</fullName>
    </submittedName>
</protein>
<organism evidence="2">
    <name type="scientific">bioreactor metagenome</name>
    <dbReference type="NCBI Taxonomy" id="1076179"/>
    <lineage>
        <taxon>unclassified sequences</taxon>
        <taxon>metagenomes</taxon>
        <taxon>ecological metagenomes</taxon>
    </lineage>
</organism>
<dbReference type="InterPro" id="IPR028978">
    <property type="entry name" value="Chorismate_lyase_/UTRA_dom_sf"/>
</dbReference>
<evidence type="ECO:0000259" key="1">
    <source>
        <dbReference type="Pfam" id="PF07702"/>
    </source>
</evidence>
<dbReference type="Pfam" id="PF07702">
    <property type="entry name" value="UTRA"/>
    <property type="match status" value="1"/>
</dbReference>
<dbReference type="AlphaFoldDB" id="A0A645GUE5"/>
<name>A0A645GUE5_9ZZZZ</name>
<dbReference type="SUPFAM" id="SSF64288">
    <property type="entry name" value="Chorismate lyase-like"/>
    <property type="match status" value="1"/>
</dbReference>
<reference evidence="2" key="1">
    <citation type="submission" date="2019-08" db="EMBL/GenBank/DDBJ databases">
        <authorList>
            <person name="Kucharzyk K."/>
            <person name="Murdoch R.W."/>
            <person name="Higgins S."/>
            <person name="Loffler F."/>
        </authorList>
    </citation>
    <scope>NUCLEOTIDE SEQUENCE</scope>
</reference>
<accession>A0A645GUE5</accession>
<dbReference type="Gene3D" id="3.40.1410.10">
    <property type="entry name" value="Chorismate lyase-like"/>
    <property type="match status" value="1"/>
</dbReference>
<dbReference type="InterPro" id="IPR011663">
    <property type="entry name" value="UTRA"/>
</dbReference>
<dbReference type="PANTHER" id="PTHR44846">
    <property type="entry name" value="MANNOSYL-D-GLYCERATE TRANSPORT/METABOLISM SYSTEM REPRESSOR MNGR-RELATED"/>
    <property type="match status" value="1"/>
</dbReference>
<comment type="caution">
    <text evidence="2">The sequence shown here is derived from an EMBL/GenBank/DDBJ whole genome shotgun (WGS) entry which is preliminary data.</text>
</comment>
<dbReference type="PANTHER" id="PTHR44846:SF1">
    <property type="entry name" value="MANNOSYL-D-GLYCERATE TRANSPORT_METABOLISM SYSTEM REPRESSOR MNGR-RELATED"/>
    <property type="match status" value="1"/>
</dbReference>
<gene>
    <name evidence="2" type="primary">dasR_7</name>
    <name evidence="2" type="ORF">SDC9_177952</name>
</gene>
<dbReference type="EMBL" id="VSSQ01081612">
    <property type="protein sequence ID" value="MPN30481.1"/>
    <property type="molecule type" value="Genomic_DNA"/>
</dbReference>
<dbReference type="GO" id="GO:0003677">
    <property type="term" value="F:DNA binding"/>
    <property type="evidence" value="ECO:0007669"/>
    <property type="project" value="InterPro"/>
</dbReference>
<proteinExistence type="predicted"/>